<sequence>MDVKVYRQSPMPLESQSRDVLNNFRAEKHSSDTIKRTIKIRDVVIPELQQLRLYFGPVVRKLGFPADIPL</sequence>
<dbReference type="Proteomes" id="UP001428341">
    <property type="component" value="Unassembled WGS sequence"/>
</dbReference>
<evidence type="ECO:0000313" key="1">
    <source>
        <dbReference type="EMBL" id="KAK9199733.1"/>
    </source>
</evidence>
<dbReference type="EMBL" id="JBCGBO010000005">
    <property type="protein sequence ID" value="KAK9199733.1"/>
    <property type="molecule type" value="Genomic_DNA"/>
</dbReference>
<organism evidence="1 2">
    <name type="scientific">Citrus x changshan-huyou</name>
    <dbReference type="NCBI Taxonomy" id="2935761"/>
    <lineage>
        <taxon>Eukaryota</taxon>
        <taxon>Viridiplantae</taxon>
        <taxon>Streptophyta</taxon>
        <taxon>Embryophyta</taxon>
        <taxon>Tracheophyta</taxon>
        <taxon>Spermatophyta</taxon>
        <taxon>Magnoliopsida</taxon>
        <taxon>eudicotyledons</taxon>
        <taxon>Gunneridae</taxon>
        <taxon>Pentapetalae</taxon>
        <taxon>rosids</taxon>
        <taxon>malvids</taxon>
        <taxon>Sapindales</taxon>
        <taxon>Rutaceae</taxon>
        <taxon>Aurantioideae</taxon>
        <taxon>Citrus</taxon>
    </lineage>
</organism>
<evidence type="ECO:0000313" key="2">
    <source>
        <dbReference type="Proteomes" id="UP001428341"/>
    </source>
</evidence>
<reference evidence="1 2" key="1">
    <citation type="submission" date="2024-05" db="EMBL/GenBank/DDBJ databases">
        <title>Haplotype-resolved chromosome-level genome assembly of Huyou (Citrus changshanensis).</title>
        <authorList>
            <person name="Miao C."/>
            <person name="Chen W."/>
            <person name="Wu Y."/>
            <person name="Wang L."/>
            <person name="Zhao S."/>
            <person name="Grierson D."/>
            <person name="Xu C."/>
            <person name="Chen K."/>
        </authorList>
    </citation>
    <scope>NUCLEOTIDE SEQUENCE [LARGE SCALE GENOMIC DNA]</scope>
    <source>
        <strain evidence="1">01-14</strain>
        <tissue evidence="1">Leaf</tissue>
    </source>
</reference>
<name>A0AAP0M6G8_9ROSI</name>
<keyword evidence="2" id="KW-1185">Reference proteome</keyword>
<gene>
    <name evidence="1" type="ORF">WN944_014926</name>
</gene>
<dbReference type="AlphaFoldDB" id="A0AAP0M6G8"/>
<protein>
    <submittedName>
        <fullName evidence="1">Uncharacterized protein</fullName>
    </submittedName>
</protein>
<accession>A0AAP0M6G8</accession>
<proteinExistence type="predicted"/>
<comment type="caution">
    <text evidence="1">The sequence shown here is derived from an EMBL/GenBank/DDBJ whole genome shotgun (WGS) entry which is preliminary data.</text>
</comment>